<accession>A0A7R9AZ56</accession>
<dbReference type="EMBL" id="OC003170">
    <property type="protein sequence ID" value="CAD7262904.1"/>
    <property type="molecule type" value="Genomic_DNA"/>
</dbReference>
<evidence type="ECO:0000313" key="2">
    <source>
        <dbReference type="EMBL" id="CAD7262904.1"/>
    </source>
</evidence>
<name>A0A7R9AZ56_TIMSH</name>
<feature type="compositionally biased region" description="Basic and acidic residues" evidence="1">
    <location>
        <begin position="124"/>
        <end position="136"/>
    </location>
</feature>
<evidence type="ECO:0000256" key="1">
    <source>
        <dbReference type="SAM" id="MobiDB-lite"/>
    </source>
</evidence>
<gene>
    <name evidence="2" type="ORF">TSIB3V08_LOCUS7000</name>
</gene>
<feature type="region of interest" description="Disordered" evidence="1">
    <location>
        <begin position="106"/>
        <end position="136"/>
    </location>
</feature>
<proteinExistence type="predicted"/>
<dbReference type="AlphaFoldDB" id="A0A7R9AZ56"/>
<sequence length="252" mass="28947">MDMWYKRHSCIFCRYGDVGVPIPTECPEDYVLFNGSPLSLHANPEEFVLEGWGLALLPSQPNLPHATDPLTQRLTSASLPVTSRASRRLQRVNDVPTSHLNPRLYGMWPELPSGDPRAESATSRAERKHERWRRDSHHTGRLEDNFRKSTLSTLDRNLNPDLQIIGSSVYCESEACFLDHLITDPAIHGERRNQPRTTISHLSPVRVLAIMSSHEENHAILVMREAALVMTSLCKKKMKHRRWWNTDLYKTH</sequence>
<reference evidence="2" key="1">
    <citation type="submission" date="2020-11" db="EMBL/GenBank/DDBJ databases">
        <authorList>
            <person name="Tran Van P."/>
        </authorList>
    </citation>
    <scope>NUCLEOTIDE SEQUENCE</scope>
</reference>
<organism evidence="2">
    <name type="scientific">Timema shepardi</name>
    <name type="common">Walking stick</name>
    <dbReference type="NCBI Taxonomy" id="629360"/>
    <lineage>
        <taxon>Eukaryota</taxon>
        <taxon>Metazoa</taxon>
        <taxon>Ecdysozoa</taxon>
        <taxon>Arthropoda</taxon>
        <taxon>Hexapoda</taxon>
        <taxon>Insecta</taxon>
        <taxon>Pterygota</taxon>
        <taxon>Neoptera</taxon>
        <taxon>Polyneoptera</taxon>
        <taxon>Phasmatodea</taxon>
        <taxon>Timematodea</taxon>
        <taxon>Timematoidea</taxon>
        <taxon>Timematidae</taxon>
        <taxon>Timema</taxon>
    </lineage>
</organism>
<protein>
    <submittedName>
        <fullName evidence="2">Uncharacterized protein</fullName>
    </submittedName>
</protein>